<accession>A0A9D6Z903</accession>
<evidence type="ECO:0000313" key="2">
    <source>
        <dbReference type="Proteomes" id="UP000807825"/>
    </source>
</evidence>
<evidence type="ECO:0000313" key="1">
    <source>
        <dbReference type="EMBL" id="MBI5252616.1"/>
    </source>
</evidence>
<comment type="caution">
    <text evidence="1">The sequence shown here is derived from an EMBL/GenBank/DDBJ whole genome shotgun (WGS) entry which is preliminary data.</text>
</comment>
<protein>
    <submittedName>
        <fullName evidence="1">Uncharacterized protein</fullName>
    </submittedName>
</protein>
<organism evidence="1 2">
    <name type="scientific">Desulfomonile tiedjei</name>
    <dbReference type="NCBI Taxonomy" id="2358"/>
    <lineage>
        <taxon>Bacteria</taxon>
        <taxon>Pseudomonadati</taxon>
        <taxon>Thermodesulfobacteriota</taxon>
        <taxon>Desulfomonilia</taxon>
        <taxon>Desulfomonilales</taxon>
        <taxon>Desulfomonilaceae</taxon>
        <taxon>Desulfomonile</taxon>
    </lineage>
</organism>
<gene>
    <name evidence="1" type="ORF">HY912_24230</name>
</gene>
<name>A0A9D6Z903_9BACT</name>
<dbReference type="EMBL" id="JACRDE010000628">
    <property type="protein sequence ID" value="MBI5252616.1"/>
    <property type="molecule type" value="Genomic_DNA"/>
</dbReference>
<dbReference type="AlphaFoldDB" id="A0A9D6Z903"/>
<sequence length="75" mass="8884">MKAVLYFNEDGTGHCFYTEAIPLQELGLLTVKRTTQVKFNENSQCWEVLDLHDEVAFEHPSRQACLDWEQEYFNR</sequence>
<proteinExistence type="predicted"/>
<dbReference type="Proteomes" id="UP000807825">
    <property type="component" value="Unassembled WGS sequence"/>
</dbReference>
<reference evidence="1" key="1">
    <citation type="submission" date="2020-07" db="EMBL/GenBank/DDBJ databases">
        <title>Huge and variable diversity of episymbiotic CPR bacteria and DPANN archaea in groundwater ecosystems.</title>
        <authorList>
            <person name="He C.Y."/>
            <person name="Keren R."/>
            <person name="Whittaker M."/>
            <person name="Farag I.F."/>
            <person name="Doudna J."/>
            <person name="Cate J.H.D."/>
            <person name="Banfield J.F."/>
        </authorList>
    </citation>
    <scope>NUCLEOTIDE SEQUENCE</scope>
    <source>
        <strain evidence="1">NC_groundwater_1664_Pr3_B-0.1um_52_9</strain>
    </source>
</reference>